<protein>
    <submittedName>
        <fullName evidence="1">Uncharacterized protein</fullName>
    </submittedName>
</protein>
<dbReference type="Proteomes" id="UP001060085">
    <property type="component" value="Linkage Group LG06"/>
</dbReference>
<gene>
    <name evidence="1" type="ORF">M9H77_24725</name>
</gene>
<keyword evidence="2" id="KW-1185">Reference proteome</keyword>
<evidence type="ECO:0000313" key="1">
    <source>
        <dbReference type="EMBL" id="KAI5655932.1"/>
    </source>
</evidence>
<organism evidence="1 2">
    <name type="scientific">Catharanthus roseus</name>
    <name type="common">Madagascar periwinkle</name>
    <name type="synonym">Vinca rosea</name>
    <dbReference type="NCBI Taxonomy" id="4058"/>
    <lineage>
        <taxon>Eukaryota</taxon>
        <taxon>Viridiplantae</taxon>
        <taxon>Streptophyta</taxon>
        <taxon>Embryophyta</taxon>
        <taxon>Tracheophyta</taxon>
        <taxon>Spermatophyta</taxon>
        <taxon>Magnoliopsida</taxon>
        <taxon>eudicotyledons</taxon>
        <taxon>Gunneridae</taxon>
        <taxon>Pentapetalae</taxon>
        <taxon>asterids</taxon>
        <taxon>lamiids</taxon>
        <taxon>Gentianales</taxon>
        <taxon>Apocynaceae</taxon>
        <taxon>Rauvolfioideae</taxon>
        <taxon>Vinceae</taxon>
        <taxon>Catharanthinae</taxon>
        <taxon>Catharanthus</taxon>
    </lineage>
</organism>
<name>A0ACC0A4T9_CATRO</name>
<comment type="caution">
    <text evidence="1">The sequence shown here is derived from an EMBL/GenBank/DDBJ whole genome shotgun (WGS) entry which is preliminary data.</text>
</comment>
<reference evidence="2" key="1">
    <citation type="journal article" date="2023" name="Nat. Plants">
        <title>Single-cell RNA sequencing provides a high-resolution roadmap for understanding the multicellular compartmentation of specialized metabolism.</title>
        <authorList>
            <person name="Sun S."/>
            <person name="Shen X."/>
            <person name="Li Y."/>
            <person name="Li Y."/>
            <person name="Wang S."/>
            <person name="Li R."/>
            <person name="Zhang H."/>
            <person name="Shen G."/>
            <person name="Guo B."/>
            <person name="Wei J."/>
            <person name="Xu J."/>
            <person name="St-Pierre B."/>
            <person name="Chen S."/>
            <person name="Sun C."/>
        </authorList>
    </citation>
    <scope>NUCLEOTIDE SEQUENCE [LARGE SCALE GENOMIC DNA]</scope>
</reference>
<accession>A0ACC0A4T9</accession>
<sequence length="177" mass="19740">MNGFRATACVSLWGIIKTPKKPATFPGTESIKTQSEIKCKDTSQEQRISKAAVYPHSFSSLNRQQGLARTVVIDILPGFMPFSLLHTKVDQSHLKIVAQQEHLRNAQITMDVKLTLATKQTASSEFLLIHAKEERRKSHSIYVYQALPQNNSSSEAESSEVLQSASFICLINPPNRT</sequence>
<evidence type="ECO:0000313" key="2">
    <source>
        <dbReference type="Proteomes" id="UP001060085"/>
    </source>
</evidence>
<proteinExistence type="predicted"/>
<dbReference type="EMBL" id="CM044706">
    <property type="protein sequence ID" value="KAI5655932.1"/>
    <property type="molecule type" value="Genomic_DNA"/>
</dbReference>